<gene>
    <name evidence="1" type="ORF">CEXT_441721</name>
</gene>
<evidence type="ECO:0000313" key="1">
    <source>
        <dbReference type="EMBL" id="GIY52736.1"/>
    </source>
</evidence>
<dbReference type="Proteomes" id="UP001054945">
    <property type="component" value="Unassembled WGS sequence"/>
</dbReference>
<organism evidence="1 2">
    <name type="scientific">Caerostris extrusa</name>
    <name type="common">Bark spider</name>
    <name type="synonym">Caerostris bankana</name>
    <dbReference type="NCBI Taxonomy" id="172846"/>
    <lineage>
        <taxon>Eukaryota</taxon>
        <taxon>Metazoa</taxon>
        <taxon>Ecdysozoa</taxon>
        <taxon>Arthropoda</taxon>
        <taxon>Chelicerata</taxon>
        <taxon>Arachnida</taxon>
        <taxon>Araneae</taxon>
        <taxon>Araneomorphae</taxon>
        <taxon>Entelegynae</taxon>
        <taxon>Araneoidea</taxon>
        <taxon>Araneidae</taxon>
        <taxon>Caerostris</taxon>
    </lineage>
</organism>
<reference evidence="1 2" key="1">
    <citation type="submission" date="2021-06" db="EMBL/GenBank/DDBJ databases">
        <title>Caerostris extrusa draft genome.</title>
        <authorList>
            <person name="Kono N."/>
            <person name="Arakawa K."/>
        </authorList>
    </citation>
    <scope>NUCLEOTIDE SEQUENCE [LARGE SCALE GENOMIC DNA]</scope>
</reference>
<keyword evidence="2" id="KW-1185">Reference proteome</keyword>
<sequence>MHLTHLKSKYDPAQEIALKTVKGFGHSRLFRVNYNLTRKLSDGRNFSFHPQHKSKKKKKKKNVVVDFVLPLSKNRRVSQKIYMSAWRKDGS</sequence>
<protein>
    <submittedName>
        <fullName evidence="1">Uncharacterized protein</fullName>
    </submittedName>
</protein>
<evidence type="ECO:0000313" key="2">
    <source>
        <dbReference type="Proteomes" id="UP001054945"/>
    </source>
</evidence>
<dbReference type="AlphaFoldDB" id="A0AAV4U4S0"/>
<name>A0AAV4U4S0_CAEEX</name>
<accession>A0AAV4U4S0</accession>
<comment type="caution">
    <text evidence="1">The sequence shown here is derived from an EMBL/GenBank/DDBJ whole genome shotgun (WGS) entry which is preliminary data.</text>
</comment>
<dbReference type="EMBL" id="BPLR01012282">
    <property type="protein sequence ID" value="GIY52736.1"/>
    <property type="molecule type" value="Genomic_DNA"/>
</dbReference>
<proteinExistence type="predicted"/>